<evidence type="ECO:0000259" key="2">
    <source>
        <dbReference type="Pfam" id="PF18962"/>
    </source>
</evidence>
<dbReference type="RefSeq" id="WP_044224909.1">
    <property type="nucleotide sequence ID" value="NZ_JBKAGJ010000025.1"/>
</dbReference>
<feature type="signal peptide" evidence="1">
    <location>
        <begin position="1"/>
        <end position="19"/>
    </location>
</feature>
<sequence>MKNILLLFLSIFFAVSLNAASIRGGEITFQQTAPLTLEAELHLYVQANATATVPDSVTLCWGDGNCSTAWVSNGIDANNDGLPDGEQLTPVQLLGIYRVSHTYGETGQYTLSVNEPNRVIVMNGGLEPFPFYVESLAMVTESDEPHYSPVFFEPAMLDRSAVGQVFTHLSAAFDRDGDVLVHQLLIPKLEEGTIPGYQEPTSINPGPNNQLTIDTGTGFLNWDAPQRPGRYLINIMVSTYRDGALWEQVTRDMLIEVEELMALPPALTLSDDTPLQEVQVGDVVELEAVAQSIPFGEEVELTAAGGLLAFFNTPAVFDTTTGPQPLEAFSWMVEPEDDRAAPYLVSFKAKDLSSGLSTFIPVQFQVVEELTGSVDVERSIPLRVFPNPGAGILQVEIEALNPPARYEVYDANGARVTSGQWTTFPAQLNVQQFPGGVYRLRVWGAEGQGVERFIVAGK</sequence>
<keyword evidence="1" id="KW-0732">Signal</keyword>
<feature type="chain" id="PRO_5001939798" description="Secretion system C-terminal sorting domain-containing protein" evidence="1">
    <location>
        <begin position="20"/>
        <end position="458"/>
    </location>
</feature>
<dbReference type="OrthoDB" id="1123245at2"/>
<evidence type="ECO:0000256" key="1">
    <source>
        <dbReference type="SAM" id="SignalP"/>
    </source>
</evidence>
<keyword evidence="4" id="KW-1185">Reference proteome</keyword>
<protein>
    <recommendedName>
        <fullName evidence="2">Secretion system C-terminal sorting domain-containing protein</fullName>
    </recommendedName>
</protein>
<organism evidence="3 4">
    <name type="scientific">Phaeodactylibacter xiamenensis</name>
    <dbReference type="NCBI Taxonomy" id="1524460"/>
    <lineage>
        <taxon>Bacteria</taxon>
        <taxon>Pseudomonadati</taxon>
        <taxon>Bacteroidota</taxon>
        <taxon>Saprospiria</taxon>
        <taxon>Saprospirales</taxon>
        <taxon>Haliscomenobacteraceae</taxon>
        <taxon>Phaeodactylibacter</taxon>
    </lineage>
</organism>
<proteinExistence type="predicted"/>
<dbReference type="STRING" id="1524460.IX84_21000"/>
<evidence type="ECO:0000313" key="3">
    <source>
        <dbReference type="EMBL" id="KGE86510.1"/>
    </source>
</evidence>
<comment type="caution">
    <text evidence="3">The sequence shown here is derived from an EMBL/GenBank/DDBJ whole genome shotgun (WGS) entry which is preliminary data.</text>
</comment>
<dbReference type="NCBIfam" id="TIGR04183">
    <property type="entry name" value="Por_Secre_tail"/>
    <property type="match status" value="1"/>
</dbReference>
<dbReference type="Pfam" id="PF18962">
    <property type="entry name" value="Por_Secre_tail"/>
    <property type="match status" value="1"/>
</dbReference>
<reference evidence="3 4" key="1">
    <citation type="journal article" date="2014" name="Int. J. Syst. Evol. Microbiol.">
        <title>Phaeodactylibacter xiamenensis gen. nov., sp. nov., a member of the family Saprospiraceae isolated from the marine alga Phaeodactylum tricornutum.</title>
        <authorList>
            <person name="Chen Z.Jr."/>
            <person name="Lei X."/>
            <person name="Lai Q."/>
            <person name="Li Y."/>
            <person name="Zhang B."/>
            <person name="Zhang J."/>
            <person name="Zhang H."/>
            <person name="Yang L."/>
            <person name="Zheng W."/>
            <person name="Tian Y."/>
            <person name="Yu Z."/>
            <person name="Xu H.Jr."/>
            <person name="Zheng T."/>
        </authorList>
    </citation>
    <scope>NUCLEOTIDE SEQUENCE [LARGE SCALE GENOMIC DNA]</scope>
    <source>
        <strain evidence="3 4">KD52</strain>
    </source>
</reference>
<name>A0A098S2Z5_9BACT</name>
<dbReference type="EMBL" id="JPOS01000078">
    <property type="protein sequence ID" value="KGE86510.1"/>
    <property type="molecule type" value="Genomic_DNA"/>
</dbReference>
<dbReference type="InterPro" id="IPR026444">
    <property type="entry name" value="Secre_tail"/>
</dbReference>
<accession>A0A098S2Z5</accession>
<gene>
    <name evidence="3" type="ORF">IX84_21000</name>
</gene>
<feature type="domain" description="Secretion system C-terminal sorting" evidence="2">
    <location>
        <begin position="384"/>
        <end position="455"/>
    </location>
</feature>
<evidence type="ECO:0000313" key="4">
    <source>
        <dbReference type="Proteomes" id="UP000029736"/>
    </source>
</evidence>
<dbReference type="Proteomes" id="UP000029736">
    <property type="component" value="Unassembled WGS sequence"/>
</dbReference>
<dbReference type="AlphaFoldDB" id="A0A098S2Z5"/>